<feature type="compositionally biased region" description="Polar residues" evidence="2">
    <location>
        <begin position="16"/>
        <end position="25"/>
    </location>
</feature>
<dbReference type="Gene3D" id="1.20.58.1310">
    <property type="entry name" value="PRONE domain, subdomain 2"/>
    <property type="match status" value="1"/>
</dbReference>
<dbReference type="EMBL" id="CM000781">
    <property type="protein sequence ID" value="AQK69900.1"/>
    <property type="molecule type" value="Genomic_DNA"/>
</dbReference>
<evidence type="ECO:0000256" key="1">
    <source>
        <dbReference type="ARBA" id="ARBA00022658"/>
    </source>
</evidence>
<gene>
    <name evidence="3" type="ORF">ZEAMMB73_Zm00001d016001</name>
</gene>
<dbReference type="FunFam" id="1.20.58.2010:FF:000003">
    <property type="entry name" value="Rop guanine nucleotide exchange factor 14"/>
    <property type="match status" value="1"/>
</dbReference>
<dbReference type="AlphaFoldDB" id="A0A1D6H4Z9"/>
<dbReference type="PANTHER" id="PTHR33101:SF65">
    <property type="entry name" value="ROP GUANINE NUCLEOTIDE EXCHANGE FACTOR 10"/>
    <property type="match status" value="1"/>
</dbReference>
<dbReference type="InterPro" id="IPR005512">
    <property type="entry name" value="PRONE_dom"/>
</dbReference>
<dbReference type="Pfam" id="PF03759">
    <property type="entry name" value="PRONE"/>
    <property type="match status" value="1"/>
</dbReference>
<accession>A0A3L6EPV6</accession>
<dbReference type="InParanoid" id="A0A1D6H4Z9"/>
<accession>A0A1D6H4Z9</accession>
<evidence type="ECO:0000256" key="2">
    <source>
        <dbReference type="SAM" id="MobiDB-lite"/>
    </source>
</evidence>
<sequence>MVRFLRRGHSLHKTGSHNSNQQQQLLRERYLDRSGSDTGEMYSNGAGGTPPLANSQAAAAGAARLRQGRDGPLSELDVMKEKFAKLLLGEDMSGTGKGVPSALALSNAVTNLAASVFGEHRKLEPMAPDTKERWKREVGWLLSVTDHIVEFVPTRHTSENGITMEIMSTAQRRDLAMNIPALRKLDAMLLGYMDNFADQTEFWYEKGGDNKRDDDKWWMPTVKVPSEGLSDVTRKWLQYQKECVNQVLKAAMAINAQVLVEMEIPEVYIESLPKANFLLSLTLDRSIQSKGKTSLGDAIYRSITEDTFDPVEFLAGMDLSTEHKVLDLKNRIEASTVIWKRKMQTNKDSKSSWSSIVSFEKREQFEERAETILHLLKLQFPGTPQSQLDISKIQYNRDVGYALLESYSRVLESLAYSVMSRIEDVLSADAAAQNLTATEAARRVLESADLLAPRKLDAKEELEKLNEAPASMTLFDFMGWHFDQDELMKRREDGTLDADGEAMLLKKAPSVAPKKFSYVDSLSSGGMRSPSARH</sequence>
<dbReference type="FunFam" id="1.20.58.1310:FF:000001">
    <property type="entry name" value="Rop guanine nucleotide exchange factor 9"/>
    <property type="match status" value="1"/>
</dbReference>
<name>A0A1D6H4Z9_MAIZE</name>
<organism evidence="3">
    <name type="scientific">Zea mays</name>
    <name type="common">Maize</name>
    <dbReference type="NCBI Taxonomy" id="4577"/>
    <lineage>
        <taxon>Eukaryota</taxon>
        <taxon>Viridiplantae</taxon>
        <taxon>Streptophyta</taxon>
        <taxon>Embryophyta</taxon>
        <taxon>Tracheophyta</taxon>
        <taxon>Spermatophyta</taxon>
        <taxon>Magnoliopsida</taxon>
        <taxon>Liliopsida</taxon>
        <taxon>Poales</taxon>
        <taxon>Poaceae</taxon>
        <taxon>PACMAD clade</taxon>
        <taxon>Panicoideae</taxon>
        <taxon>Andropogonodae</taxon>
        <taxon>Andropogoneae</taxon>
        <taxon>Tripsacinae</taxon>
        <taxon>Zea</taxon>
    </lineage>
</organism>
<feature type="compositionally biased region" description="Basic residues" evidence="2">
    <location>
        <begin position="1"/>
        <end position="15"/>
    </location>
</feature>
<reference evidence="3" key="1">
    <citation type="submission" date="2015-12" db="EMBL/GenBank/DDBJ databases">
        <title>Update maize B73 reference genome by single molecule sequencing technologies.</title>
        <authorList>
            <consortium name="Maize Genome Sequencing Project"/>
            <person name="Ware D."/>
        </authorList>
    </citation>
    <scope>NUCLEOTIDE SEQUENCE</scope>
    <source>
        <tissue evidence="3">Seedling</tissue>
    </source>
</reference>
<feature type="compositionally biased region" description="Basic and acidic residues" evidence="2">
    <location>
        <begin position="26"/>
        <end position="35"/>
    </location>
</feature>
<dbReference type="PANTHER" id="PTHR33101">
    <property type="entry name" value="ROP GUANINE NUCLEOTIDE EXCHANGE FACTOR 1"/>
    <property type="match status" value="1"/>
</dbReference>
<protein>
    <submittedName>
        <fullName evidence="3">Rop guanine nucleotide exchange factor 9</fullName>
    </submittedName>
</protein>
<dbReference type="ExpressionAtlas" id="A0A1D6H4Z9">
    <property type="expression patterns" value="baseline and differential"/>
</dbReference>
<dbReference type="Gene3D" id="1.20.58.2010">
    <property type="entry name" value="PRONE domain, subdomain 1"/>
    <property type="match status" value="1"/>
</dbReference>
<keyword evidence="1" id="KW-0344">Guanine-nucleotide releasing factor</keyword>
<dbReference type="OMA" id="RMFEIPR"/>
<feature type="region of interest" description="Disordered" evidence="2">
    <location>
        <begin position="1"/>
        <end position="66"/>
    </location>
</feature>
<dbReference type="InterPro" id="IPR038937">
    <property type="entry name" value="RopGEF"/>
</dbReference>
<dbReference type="GO" id="GO:0005085">
    <property type="term" value="F:guanyl-nucleotide exchange factor activity"/>
    <property type="evidence" value="ECO:0007669"/>
    <property type="project" value="UniProtKB-UniRule"/>
</dbReference>
<proteinExistence type="predicted"/>
<dbReference type="SMR" id="A0A1D6H4Z9"/>
<dbReference type="PROSITE" id="PS51334">
    <property type="entry name" value="PRONE"/>
    <property type="match status" value="1"/>
</dbReference>
<evidence type="ECO:0000313" key="3">
    <source>
        <dbReference type="EMBL" id="AQK69900.1"/>
    </source>
</evidence>